<accession>A0AA86RXB9</accession>
<reference evidence="3 4" key="2">
    <citation type="submission" date="2024-07" db="EMBL/GenBank/DDBJ databases">
        <authorList>
            <person name="Akdeniz Z."/>
        </authorList>
    </citation>
    <scope>NUCLEOTIDE SEQUENCE [LARGE SCALE GENOMIC DNA]</scope>
</reference>
<feature type="transmembrane region" description="Helical" evidence="1">
    <location>
        <begin position="37"/>
        <end position="60"/>
    </location>
</feature>
<sequence>MHLENDCDDLFQKLDLNFSIQIEKIILNDGVRLALKYSITCFILVLKYISPTLFCTLIYYRINEYNLRISVYELNMIQVKMFINISWHYRQSLCTILVRECFDSFSTSLWSFLRINIQRQYYAILFLTMQKVKAVTIDFVAQTKLQF</sequence>
<dbReference type="EMBL" id="CATOUU010001142">
    <property type="protein sequence ID" value="CAI9974300.1"/>
    <property type="molecule type" value="Genomic_DNA"/>
</dbReference>
<proteinExistence type="predicted"/>
<evidence type="ECO:0000313" key="4">
    <source>
        <dbReference type="Proteomes" id="UP001642409"/>
    </source>
</evidence>
<evidence type="ECO:0000313" key="3">
    <source>
        <dbReference type="EMBL" id="CAL6067490.1"/>
    </source>
</evidence>
<protein>
    <submittedName>
        <fullName evidence="3">Hypothetical_protein</fullName>
    </submittedName>
</protein>
<name>A0AA86RXB9_9EUKA</name>
<evidence type="ECO:0000256" key="1">
    <source>
        <dbReference type="SAM" id="Phobius"/>
    </source>
</evidence>
<dbReference type="EMBL" id="CAXDID020000268">
    <property type="protein sequence ID" value="CAL6067490.1"/>
    <property type="molecule type" value="Genomic_DNA"/>
</dbReference>
<keyword evidence="1" id="KW-0812">Transmembrane</keyword>
<keyword evidence="4" id="KW-1185">Reference proteome</keyword>
<gene>
    <name evidence="3" type="ORF">HINF_LOCUS53047</name>
    <name evidence="2" type="ORF">HINF_LOCUS61945</name>
</gene>
<reference evidence="2" key="1">
    <citation type="submission" date="2023-06" db="EMBL/GenBank/DDBJ databases">
        <authorList>
            <person name="Kurt Z."/>
        </authorList>
    </citation>
    <scope>NUCLEOTIDE SEQUENCE</scope>
</reference>
<keyword evidence="1" id="KW-0472">Membrane</keyword>
<keyword evidence="1" id="KW-1133">Transmembrane helix</keyword>
<evidence type="ECO:0000313" key="2">
    <source>
        <dbReference type="EMBL" id="CAI9974300.1"/>
    </source>
</evidence>
<comment type="caution">
    <text evidence="2">The sequence shown here is derived from an EMBL/GenBank/DDBJ whole genome shotgun (WGS) entry which is preliminary data.</text>
</comment>
<organism evidence="2">
    <name type="scientific">Hexamita inflata</name>
    <dbReference type="NCBI Taxonomy" id="28002"/>
    <lineage>
        <taxon>Eukaryota</taxon>
        <taxon>Metamonada</taxon>
        <taxon>Diplomonadida</taxon>
        <taxon>Hexamitidae</taxon>
        <taxon>Hexamitinae</taxon>
        <taxon>Hexamita</taxon>
    </lineage>
</organism>
<dbReference type="Proteomes" id="UP001642409">
    <property type="component" value="Unassembled WGS sequence"/>
</dbReference>
<dbReference type="AlphaFoldDB" id="A0AA86RXB9"/>